<feature type="domain" description="Radical SAM core" evidence="11">
    <location>
        <begin position="30"/>
        <end position="261"/>
    </location>
</feature>
<reference evidence="13" key="1">
    <citation type="submission" date="2016-01" db="EMBL/GenBank/DDBJ databases">
        <authorList>
            <person name="Mitreva M."/>
            <person name="Pepin K.H."/>
            <person name="Mihindukulasuriya K.A."/>
            <person name="Fulton R."/>
            <person name="Fronick C."/>
            <person name="O'Laughlin M."/>
            <person name="Miner T."/>
            <person name="Herter B."/>
            <person name="Rosa B.A."/>
            <person name="Cordes M."/>
            <person name="Tomlinson C."/>
            <person name="Wollam A."/>
            <person name="Palsikar V.B."/>
            <person name="Mardis E.R."/>
            <person name="Wilson R.K."/>
        </authorList>
    </citation>
    <scope>NUCLEOTIDE SEQUENCE [LARGE SCALE GENOMIC DNA]</scope>
    <source>
        <strain evidence="13">DNF01167</strain>
    </source>
</reference>
<dbReference type="PATRIC" id="fig|1379.3.peg.928"/>
<evidence type="ECO:0000259" key="11">
    <source>
        <dbReference type="PROSITE" id="PS51918"/>
    </source>
</evidence>
<proteinExistence type="inferred from homology"/>
<evidence type="ECO:0000256" key="6">
    <source>
        <dbReference type="ARBA" id="ARBA00022723"/>
    </source>
</evidence>
<dbReference type="AlphaFoldDB" id="A0A133ZWJ9"/>
<comment type="cofactor">
    <cofactor evidence="10">
        <name>[4Fe-4S] cluster</name>
        <dbReference type="ChEBI" id="CHEBI:49883"/>
    </cofactor>
    <text evidence="10">Binds 1 [4Fe-4S] cluster. The cluster is coordinated with 3 cysteines and an exchangeable S-adenosyl-L-methionine.</text>
</comment>
<evidence type="ECO:0000256" key="9">
    <source>
        <dbReference type="ARBA" id="ARBA00023014"/>
    </source>
</evidence>
<dbReference type="InterPro" id="IPR012839">
    <property type="entry name" value="Organic_radical_activase"/>
</dbReference>
<evidence type="ECO:0000256" key="1">
    <source>
        <dbReference type="ARBA" id="ARBA00003141"/>
    </source>
</evidence>
<keyword evidence="9 10" id="KW-0411">Iron-sulfur</keyword>
<dbReference type="PROSITE" id="PS51918">
    <property type="entry name" value="RADICAL_SAM"/>
    <property type="match status" value="1"/>
</dbReference>
<dbReference type="GO" id="GO:0016829">
    <property type="term" value="F:lyase activity"/>
    <property type="evidence" value="ECO:0007669"/>
    <property type="project" value="UniProtKB-KW"/>
</dbReference>
<dbReference type="PIRSF" id="PIRSF000371">
    <property type="entry name" value="PFL_act_enz"/>
    <property type="match status" value="1"/>
</dbReference>
<keyword evidence="4 10" id="KW-0004">4Fe-4S</keyword>
<protein>
    <recommendedName>
        <fullName evidence="3 10">Pyruvate formate-lyase-activating enzyme</fullName>
        <ecNumber evidence="10">1.97.1.4</ecNumber>
    </recommendedName>
</protein>
<dbReference type="STRING" id="1379.HMPREF3186_00945"/>
<comment type="subcellular location">
    <subcellularLocation>
        <location evidence="10">Cytoplasm</location>
    </subcellularLocation>
</comment>
<keyword evidence="5 10" id="KW-0949">S-adenosyl-L-methionine</keyword>
<accession>A0A133ZWJ9</accession>
<dbReference type="OrthoDB" id="9782387at2"/>
<dbReference type="SUPFAM" id="SSF102114">
    <property type="entry name" value="Radical SAM enzymes"/>
    <property type="match status" value="1"/>
</dbReference>
<dbReference type="Proteomes" id="UP000070355">
    <property type="component" value="Unassembled WGS sequence"/>
</dbReference>
<evidence type="ECO:0000313" key="12">
    <source>
        <dbReference type="EMBL" id="KXB59808.1"/>
    </source>
</evidence>
<dbReference type="InterPro" id="IPR034457">
    <property type="entry name" value="Organic_radical-activating"/>
</dbReference>
<sequence length="265" mass="30612">MEMEKVEGIAIEEKKELTANVHSVESFGNVDGPGIRYVVFFQGCMLRCKYCHNPDTWKMHNPDAKVMTVDQLTKEIVKYREFFEASDGGGVTVSGGESLLQIDFILELFRKLKELGINTCVDTCGGFYVNAPSMNKKVLELISLTDLFLVDIKHIDDEQHLRLTKRTNKNIIQFTNFLSDNGAKMWIRHVLVPKWTDDDYYLQKLREYIDTLNGVERVEVLPYHDMAKFKYKELGIEYELNDINPPTKDRIKNAIEILGARYDIS</sequence>
<evidence type="ECO:0000256" key="3">
    <source>
        <dbReference type="ARBA" id="ARBA00021356"/>
    </source>
</evidence>
<keyword evidence="12" id="KW-0670">Pyruvate</keyword>
<dbReference type="PANTHER" id="PTHR30352:SF5">
    <property type="entry name" value="PYRUVATE FORMATE-LYASE 1-ACTIVATING ENZYME"/>
    <property type="match status" value="1"/>
</dbReference>
<dbReference type="InterPro" id="IPR013785">
    <property type="entry name" value="Aldolase_TIM"/>
</dbReference>
<dbReference type="InterPro" id="IPR012838">
    <property type="entry name" value="PFL1_activating"/>
</dbReference>
<evidence type="ECO:0000256" key="10">
    <source>
        <dbReference type="RuleBase" id="RU362053"/>
    </source>
</evidence>
<dbReference type="SFLD" id="SFLDG01066">
    <property type="entry name" value="organic_radical-activating_enz"/>
    <property type="match status" value="1"/>
</dbReference>
<dbReference type="GO" id="GO:0005737">
    <property type="term" value="C:cytoplasm"/>
    <property type="evidence" value="ECO:0007669"/>
    <property type="project" value="UniProtKB-SubCell"/>
</dbReference>
<dbReference type="PROSITE" id="PS01087">
    <property type="entry name" value="RADICAL_ACTIVATING"/>
    <property type="match status" value="1"/>
</dbReference>
<keyword evidence="6 10" id="KW-0479">Metal-binding</keyword>
<dbReference type="GO" id="GO:0046872">
    <property type="term" value="F:metal ion binding"/>
    <property type="evidence" value="ECO:0007669"/>
    <property type="project" value="UniProtKB-UniRule"/>
</dbReference>
<dbReference type="EMBL" id="LSDC01000063">
    <property type="protein sequence ID" value="KXB59808.1"/>
    <property type="molecule type" value="Genomic_DNA"/>
</dbReference>
<organism evidence="12 13">
    <name type="scientific">Gemella haemolysans</name>
    <dbReference type="NCBI Taxonomy" id="1379"/>
    <lineage>
        <taxon>Bacteria</taxon>
        <taxon>Bacillati</taxon>
        <taxon>Bacillota</taxon>
        <taxon>Bacilli</taxon>
        <taxon>Bacillales</taxon>
        <taxon>Gemellaceae</taxon>
        <taxon>Gemella</taxon>
    </lineage>
</organism>
<comment type="function">
    <text evidence="1 10">Activation of pyruvate formate-lyase under anaerobic conditions by generation of an organic free radical, using S-adenosylmethionine and reduced flavodoxin as cosubstrates to produce 5'-deoxy-adenosine.</text>
</comment>
<evidence type="ECO:0000256" key="7">
    <source>
        <dbReference type="ARBA" id="ARBA00023002"/>
    </source>
</evidence>
<dbReference type="SFLD" id="SFLDS00029">
    <property type="entry name" value="Radical_SAM"/>
    <property type="match status" value="1"/>
</dbReference>
<keyword evidence="12" id="KW-0456">Lyase</keyword>
<keyword evidence="7 10" id="KW-0560">Oxidoreductase</keyword>
<comment type="caution">
    <text evidence="12">The sequence shown here is derived from an EMBL/GenBank/DDBJ whole genome shotgun (WGS) entry which is preliminary data.</text>
</comment>
<comment type="similarity">
    <text evidence="2 10">Belongs to the organic radical-activating enzymes family.</text>
</comment>
<dbReference type="PANTHER" id="PTHR30352">
    <property type="entry name" value="PYRUVATE FORMATE-LYASE-ACTIVATING ENZYME"/>
    <property type="match status" value="1"/>
</dbReference>
<dbReference type="InterPro" id="IPR007197">
    <property type="entry name" value="rSAM"/>
</dbReference>
<dbReference type="Gene3D" id="3.20.20.70">
    <property type="entry name" value="Aldolase class I"/>
    <property type="match status" value="1"/>
</dbReference>
<evidence type="ECO:0000256" key="4">
    <source>
        <dbReference type="ARBA" id="ARBA00022485"/>
    </source>
</evidence>
<dbReference type="CDD" id="cd01335">
    <property type="entry name" value="Radical_SAM"/>
    <property type="match status" value="1"/>
</dbReference>
<dbReference type="GO" id="GO:0043365">
    <property type="term" value="F:[formate-C-acetyltransferase]-activating enzyme activity"/>
    <property type="evidence" value="ECO:0007669"/>
    <property type="project" value="UniProtKB-UniRule"/>
</dbReference>
<dbReference type="InterPro" id="IPR001989">
    <property type="entry name" value="Radical_activat_CS"/>
</dbReference>
<evidence type="ECO:0000256" key="8">
    <source>
        <dbReference type="ARBA" id="ARBA00023004"/>
    </source>
</evidence>
<keyword evidence="8 10" id="KW-0408">Iron</keyword>
<dbReference type="NCBIfam" id="TIGR02493">
    <property type="entry name" value="PFLA"/>
    <property type="match status" value="1"/>
</dbReference>
<evidence type="ECO:0000256" key="5">
    <source>
        <dbReference type="ARBA" id="ARBA00022691"/>
    </source>
</evidence>
<dbReference type="Pfam" id="PF04055">
    <property type="entry name" value="Radical_SAM"/>
    <property type="match status" value="1"/>
</dbReference>
<dbReference type="GO" id="GO:0051539">
    <property type="term" value="F:4 iron, 4 sulfur cluster binding"/>
    <property type="evidence" value="ECO:0007669"/>
    <property type="project" value="UniProtKB-UniRule"/>
</dbReference>
<dbReference type="EC" id="1.97.1.4" evidence="10"/>
<dbReference type="RefSeq" id="WP_060914121.1">
    <property type="nucleotide sequence ID" value="NZ_JAGZGJ010000008.1"/>
</dbReference>
<evidence type="ECO:0000313" key="13">
    <source>
        <dbReference type="Proteomes" id="UP000070355"/>
    </source>
</evidence>
<keyword evidence="10" id="KW-0963">Cytoplasm</keyword>
<gene>
    <name evidence="12" type="ORF">HMPREF3186_00945</name>
</gene>
<comment type="catalytic activity">
    <reaction evidence="10">
        <text>glycyl-[formate C-acetyltransferase] + reduced [flavodoxin] + S-adenosyl-L-methionine = glycin-2-yl radical-[formate C-acetyltransferase] + semiquinone [flavodoxin] + 5'-deoxyadenosine + L-methionine + H(+)</text>
        <dbReference type="Rhea" id="RHEA:19225"/>
        <dbReference type="Rhea" id="RHEA-COMP:10622"/>
        <dbReference type="Rhea" id="RHEA-COMP:12190"/>
        <dbReference type="Rhea" id="RHEA-COMP:12191"/>
        <dbReference type="Rhea" id="RHEA-COMP:14480"/>
        <dbReference type="ChEBI" id="CHEBI:15378"/>
        <dbReference type="ChEBI" id="CHEBI:17319"/>
        <dbReference type="ChEBI" id="CHEBI:29947"/>
        <dbReference type="ChEBI" id="CHEBI:32722"/>
        <dbReference type="ChEBI" id="CHEBI:57618"/>
        <dbReference type="ChEBI" id="CHEBI:57844"/>
        <dbReference type="ChEBI" id="CHEBI:59789"/>
        <dbReference type="ChEBI" id="CHEBI:140311"/>
        <dbReference type="EC" id="1.97.1.4"/>
    </reaction>
</comment>
<evidence type="ECO:0000256" key="2">
    <source>
        <dbReference type="ARBA" id="ARBA00009777"/>
    </source>
</evidence>
<dbReference type="InterPro" id="IPR058240">
    <property type="entry name" value="rSAM_sf"/>
</dbReference>
<name>A0A133ZWJ9_9BACL</name>